<feature type="region of interest" description="Disordered" evidence="1">
    <location>
        <begin position="1"/>
        <end position="30"/>
    </location>
</feature>
<reference evidence="2" key="1">
    <citation type="submission" date="2021-07" db="EMBL/GenBank/DDBJ databases">
        <title>Elsinoe batatas strain:CRI-CJ2 Genome sequencing and assembly.</title>
        <authorList>
            <person name="Huang L."/>
        </authorList>
    </citation>
    <scope>NUCLEOTIDE SEQUENCE</scope>
    <source>
        <strain evidence="2">CRI-CJ2</strain>
    </source>
</reference>
<sequence>MPPTKSDPGDGVKVKLESAEDTEVKTEDRNVQARVEEEVIDTKVKTEVDVAAGSGTTNVAPARIPTALRPVERQPGDEERRNGIIEDSRLLIEDMTKPEALERSKNRRTWTLQRELEYQNSLKRRLADQNYNEYCLVRDLGPKGRFWCPEDRKWCGERRLIPWNDKEVEFMLEERRQEEEQKASWLTHVNPKKRKRESQMESIYNDILTVAKSDKQQDQQSKEIAAMLGELHELRSGAVDDE</sequence>
<proteinExistence type="predicted"/>
<feature type="region of interest" description="Disordered" evidence="1">
    <location>
        <begin position="56"/>
        <end position="83"/>
    </location>
</feature>
<organism evidence="2 3">
    <name type="scientific">Elsinoe batatas</name>
    <dbReference type="NCBI Taxonomy" id="2601811"/>
    <lineage>
        <taxon>Eukaryota</taxon>
        <taxon>Fungi</taxon>
        <taxon>Dikarya</taxon>
        <taxon>Ascomycota</taxon>
        <taxon>Pezizomycotina</taxon>
        <taxon>Dothideomycetes</taxon>
        <taxon>Dothideomycetidae</taxon>
        <taxon>Myriangiales</taxon>
        <taxon>Elsinoaceae</taxon>
        <taxon>Elsinoe</taxon>
    </lineage>
</organism>
<comment type="caution">
    <text evidence="2">The sequence shown here is derived from an EMBL/GenBank/DDBJ whole genome shotgun (WGS) entry which is preliminary data.</text>
</comment>
<dbReference type="Proteomes" id="UP000809789">
    <property type="component" value="Unassembled WGS sequence"/>
</dbReference>
<name>A0A8K0KXQ3_9PEZI</name>
<accession>A0A8K0KXQ3</accession>
<dbReference type="AlphaFoldDB" id="A0A8K0KXQ3"/>
<evidence type="ECO:0000313" key="3">
    <source>
        <dbReference type="Proteomes" id="UP000809789"/>
    </source>
</evidence>
<feature type="compositionally biased region" description="Basic and acidic residues" evidence="1">
    <location>
        <begin position="70"/>
        <end position="83"/>
    </location>
</feature>
<feature type="compositionally biased region" description="Basic and acidic residues" evidence="1">
    <location>
        <begin position="7"/>
        <end position="30"/>
    </location>
</feature>
<evidence type="ECO:0000313" key="2">
    <source>
        <dbReference type="EMBL" id="KAG8624528.1"/>
    </source>
</evidence>
<dbReference type="EMBL" id="JAESVG020000009">
    <property type="protein sequence ID" value="KAG8624528.1"/>
    <property type="molecule type" value="Genomic_DNA"/>
</dbReference>
<evidence type="ECO:0000256" key="1">
    <source>
        <dbReference type="SAM" id="MobiDB-lite"/>
    </source>
</evidence>
<keyword evidence="3" id="KW-1185">Reference proteome</keyword>
<protein>
    <submittedName>
        <fullName evidence="2">Uncharacterized protein</fullName>
    </submittedName>
</protein>
<gene>
    <name evidence="2" type="ORF">KVT40_007595</name>
</gene>